<dbReference type="EC" id="2.7.7.65" evidence="1"/>
<dbReference type="AlphaFoldDB" id="A0A0B9G200"/>
<evidence type="ECO:0000256" key="1">
    <source>
        <dbReference type="ARBA" id="ARBA00012528"/>
    </source>
</evidence>
<dbReference type="GO" id="GO:1902201">
    <property type="term" value="P:negative regulation of bacterial-type flagellum-dependent cell motility"/>
    <property type="evidence" value="ECO:0007669"/>
    <property type="project" value="TreeGrafter"/>
</dbReference>
<evidence type="ECO:0000259" key="4">
    <source>
        <dbReference type="PROSITE" id="PS50887"/>
    </source>
</evidence>
<dbReference type="PANTHER" id="PTHR45138">
    <property type="entry name" value="REGULATORY COMPONENTS OF SENSORY TRANSDUCTION SYSTEM"/>
    <property type="match status" value="1"/>
</dbReference>
<dbReference type="InterPro" id="IPR050469">
    <property type="entry name" value="Diguanylate_Cyclase"/>
</dbReference>
<comment type="caution">
    <text evidence="5">The sequence shown here is derived from an EMBL/GenBank/DDBJ whole genome shotgun (WGS) entry which is preliminary data.</text>
</comment>
<evidence type="ECO:0000256" key="2">
    <source>
        <dbReference type="ARBA" id="ARBA00034247"/>
    </source>
</evidence>
<dbReference type="NCBIfam" id="TIGR00254">
    <property type="entry name" value="GGDEF"/>
    <property type="match status" value="1"/>
</dbReference>
<sequence length="376" mass="42719">MKLEQHIKKHNGKSIFQVIIAVISISVILSQVTELWLDESIIIDNEIEKEHVKQLLLLAIPLFGIGLLVSGRFFGQAVIYQKIAILVIVSIVATIHTLSISMFSDISIISLILITLVAKSLIFSPAFSLLVYANYVFQANIMVVVFHSDIVLYSNYYFSLSATYLWLNYLSINNYKCFVNDYLYEQKKKTLMARAVLLNREIEAKNIMLNYHSYIDEVTGLYNRRYLQERMTLLNQDYQPCQLGVLLIDIDHFKQVNDAYGHTVGDTYLKQVSQALRTVFKRQTDVIVRYGGEEIVVLLTGPMESGLDILASQACEAVRQLGLQHPRQATLSISAGGVYIEVPTEPVKAYLDIADNCMYKVKSRGRDGYYIESITK</sequence>
<dbReference type="EMBL" id="JWLZ01000171">
    <property type="protein sequence ID" value="KHT62778.1"/>
    <property type="molecule type" value="Genomic_DNA"/>
</dbReference>
<feature type="domain" description="GGDEF" evidence="4">
    <location>
        <begin position="241"/>
        <end position="374"/>
    </location>
</feature>
<dbReference type="GO" id="GO:0052621">
    <property type="term" value="F:diguanylate cyclase activity"/>
    <property type="evidence" value="ECO:0007669"/>
    <property type="project" value="UniProtKB-EC"/>
</dbReference>
<dbReference type="PANTHER" id="PTHR45138:SF9">
    <property type="entry name" value="DIGUANYLATE CYCLASE DGCM-RELATED"/>
    <property type="match status" value="1"/>
</dbReference>
<dbReference type="SMART" id="SM00267">
    <property type="entry name" value="GGDEF"/>
    <property type="match status" value="1"/>
</dbReference>
<feature type="transmembrane region" description="Helical" evidence="3">
    <location>
        <begin position="12"/>
        <end position="32"/>
    </location>
</feature>
<dbReference type="PROSITE" id="PS50887">
    <property type="entry name" value="GGDEF"/>
    <property type="match status" value="1"/>
</dbReference>
<keyword evidence="3" id="KW-0812">Transmembrane</keyword>
<feature type="transmembrane region" description="Helical" evidence="3">
    <location>
        <begin position="52"/>
        <end position="71"/>
    </location>
</feature>
<gene>
    <name evidence="5" type="ORF">RJ45_15645</name>
</gene>
<reference evidence="5 6" key="1">
    <citation type="submission" date="2014-12" db="EMBL/GenBank/DDBJ databases">
        <title>Genome sequencing of Photobacterium gaetbulicola AD005a.</title>
        <authorList>
            <person name="Adrian T.G.S."/>
            <person name="Chan K.G."/>
        </authorList>
    </citation>
    <scope>NUCLEOTIDE SEQUENCE [LARGE SCALE GENOMIC DNA]</scope>
    <source>
        <strain evidence="5 6">AD005a</strain>
    </source>
</reference>
<dbReference type="RefSeq" id="WP_039464101.1">
    <property type="nucleotide sequence ID" value="NZ_JWLZ01000171.1"/>
</dbReference>
<organism evidence="5 6">
    <name type="scientific">Photobacterium gaetbulicola</name>
    <dbReference type="NCBI Taxonomy" id="1295392"/>
    <lineage>
        <taxon>Bacteria</taxon>
        <taxon>Pseudomonadati</taxon>
        <taxon>Pseudomonadota</taxon>
        <taxon>Gammaproteobacteria</taxon>
        <taxon>Vibrionales</taxon>
        <taxon>Vibrionaceae</taxon>
        <taxon>Photobacterium</taxon>
    </lineage>
</organism>
<name>A0A0B9G200_9GAMM</name>
<protein>
    <recommendedName>
        <fullName evidence="1">diguanylate cyclase</fullName>
        <ecNumber evidence="1">2.7.7.65</ecNumber>
    </recommendedName>
</protein>
<dbReference type="GO" id="GO:0043709">
    <property type="term" value="P:cell adhesion involved in single-species biofilm formation"/>
    <property type="evidence" value="ECO:0007669"/>
    <property type="project" value="TreeGrafter"/>
</dbReference>
<feature type="transmembrane region" description="Helical" evidence="3">
    <location>
        <begin position="108"/>
        <end position="132"/>
    </location>
</feature>
<dbReference type="Proteomes" id="UP000031278">
    <property type="component" value="Unassembled WGS sequence"/>
</dbReference>
<dbReference type="Gene3D" id="3.30.70.270">
    <property type="match status" value="1"/>
</dbReference>
<comment type="catalytic activity">
    <reaction evidence="2">
        <text>2 GTP = 3',3'-c-di-GMP + 2 diphosphate</text>
        <dbReference type="Rhea" id="RHEA:24898"/>
        <dbReference type="ChEBI" id="CHEBI:33019"/>
        <dbReference type="ChEBI" id="CHEBI:37565"/>
        <dbReference type="ChEBI" id="CHEBI:58805"/>
        <dbReference type="EC" id="2.7.7.65"/>
    </reaction>
</comment>
<dbReference type="GO" id="GO:0005886">
    <property type="term" value="C:plasma membrane"/>
    <property type="evidence" value="ECO:0007669"/>
    <property type="project" value="TreeGrafter"/>
</dbReference>
<dbReference type="InterPro" id="IPR043128">
    <property type="entry name" value="Rev_trsase/Diguanyl_cyclase"/>
</dbReference>
<dbReference type="Pfam" id="PF00990">
    <property type="entry name" value="GGDEF"/>
    <property type="match status" value="1"/>
</dbReference>
<evidence type="ECO:0000256" key="3">
    <source>
        <dbReference type="SAM" id="Phobius"/>
    </source>
</evidence>
<dbReference type="InterPro" id="IPR029787">
    <property type="entry name" value="Nucleotide_cyclase"/>
</dbReference>
<proteinExistence type="predicted"/>
<keyword evidence="3" id="KW-1133">Transmembrane helix</keyword>
<keyword evidence="3" id="KW-0472">Membrane</keyword>
<feature type="transmembrane region" description="Helical" evidence="3">
    <location>
        <begin position="83"/>
        <end position="102"/>
    </location>
</feature>
<feature type="transmembrane region" description="Helical" evidence="3">
    <location>
        <begin position="144"/>
        <end position="167"/>
    </location>
</feature>
<accession>A0A0B9G200</accession>
<evidence type="ECO:0000313" key="5">
    <source>
        <dbReference type="EMBL" id="KHT62778.1"/>
    </source>
</evidence>
<dbReference type="SUPFAM" id="SSF55073">
    <property type="entry name" value="Nucleotide cyclase"/>
    <property type="match status" value="1"/>
</dbReference>
<evidence type="ECO:0000313" key="6">
    <source>
        <dbReference type="Proteomes" id="UP000031278"/>
    </source>
</evidence>
<dbReference type="CDD" id="cd01949">
    <property type="entry name" value="GGDEF"/>
    <property type="match status" value="1"/>
</dbReference>
<dbReference type="InterPro" id="IPR000160">
    <property type="entry name" value="GGDEF_dom"/>
</dbReference>